<accession>A0ABT8SNX7</accession>
<keyword evidence="1" id="KW-0812">Transmembrane</keyword>
<comment type="caution">
    <text evidence="2">The sequence shown here is derived from an EMBL/GenBank/DDBJ whole genome shotgun (WGS) entry which is preliminary data.</text>
</comment>
<proteinExistence type="predicted"/>
<keyword evidence="3" id="KW-1185">Reference proteome</keyword>
<keyword evidence="1" id="KW-1133">Transmembrane helix</keyword>
<keyword evidence="1" id="KW-0472">Membrane</keyword>
<organism evidence="2 3">
    <name type="scientific">Peiella sedimenti</name>
    <dbReference type="NCBI Taxonomy" id="3061083"/>
    <lineage>
        <taxon>Bacteria</taxon>
        <taxon>Pseudomonadati</taxon>
        <taxon>Pseudomonadota</taxon>
        <taxon>Alphaproteobacteria</taxon>
        <taxon>Caulobacterales</taxon>
        <taxon>Caulobacteraceae</taxon>
        <taxon>Peiella</taxon>
    </lineage>
</organism>
<evidence type="ECO:0000256" key="1">
    <source>
        <dbReference type="SAM" id="Phobius"/>
    </source>
</evidence>
<feature type="transmembrane region" description="Helical" evidence="1">
    <location>
        <begin position="30"/>
        <end position="49"/>
    </location>
</feature>
<feature type="transmembrane region" description="Helical" evidence="1">
    <location>
        <begin position="55"/>
        <end position="75"/>
    </location>
</feature>
<protein>
    <submittedName>
        <fullName evidence="2">Uncharacterized protein</fullName>
    </submittedName>
</protein>
<feature type="transmembrane region" description="Helical" evidence="1">
    <location>
        <begin position="6"/>
        <end position="23"/>
    </location>
</feature>
<feature type="transmembrane region" description="Helical" evidence="1">
    <location>
        <begin position="87"/>
        <end position="108"/>
    </location>
</feature>
<sequence length="145" mass="15701">MFETLYSQLGAIAVVLVCGYALWKGGDPEKAAAAGYFLIWIASMVLSSYSGWSNHLYPVFALDVVVFVLLVGLSLRYRIAWPMWAAAFQLIGLLAYVSVFIGMTPSVFNYRTALAVASYGVLGALAVGAFLANAERDASKAQFRL</sequence>
<dbReference type="RefSeq" id="WP_302110076.1">
    <property type="nucleotide sequence ID" value="NZ_JAUKTR010000003.1"/>
</dbReference>
<evidence type="ECO:0000313" key="3">
    <source>
        <dbReference type="Proteomes" id="UP001169063"/>
    </source>
</evidence>
<name>A0ABT8SNX7_9CAUL</name>
<dbReference type="EMBL" id="JAUKTR010000003">
    <property type="protein sequence ID" value="MDO1559654.1"/>
    <property type="molecule type" value="Genomic_DNA"/>
</dbReference>
<reference evidence="2" key="1">
    <citation type="submission" date="2023-07" db="EMBL/GenBank/DDBJ databases">
        <title>Brevundimonas soil sp. nov., isolated from the soil of chemical plant.</title>
        <authorList>
            <person name="Wu N."/>
        </authorList>
    </citation>
    <scope>NUCLEOTIDE SEQUENCE</scope>
    <source>
        <strain evidence="2">XZ-24</strain>
    </source>
</reference>
<evidence type="ECO:0000313" key="2">
    <source>
        <dbReference type="EMBL" id="MDO1559654.1"/>
    </source>
</evidence>
<dbReference type="Proteomes" id="UP001169063">
    <property type="component" value="Unassembled WGS sequence"/>
</dbReference>
<gene>
    <name evidence="2" type="ORF">Q0812_09465</name>
</gene>
<feature type="transmembrane region" description="Helical" evidence="1">
    <location>
        <begin position="114"/>
        <end position="134"/>
    </location>
</feature>